<dbReference type="InParanoid" id="A0A067NSY3"/>
<dbReference type="VEuPathDB" id="FungiDB:PLEOSDRAFT_168595"/>
<reference evidence="2" key="1">
    <citation type="journal article" date="2014" name="Proc. Natl. Acad. Sci. U.S.A.">
        <title>Extensive sampling of basidiomycete genomes demonstrates inadequacy of the white-rot/brown-rot paradigm for wood decay fungi.</title>
        <authorList>
            <person name="Riley R."/>
            <person name="Salamov A.A."/>
            <person name="Brown D.W."/>
            <person name="Nagy L.G."/>
            <person name="Floudas D."/>
            <person name="Held B.W."/>
            <person name="Levasseur A."/>
            <person name="Lombard V."/>
            <person name="Morin E."/>
            <person name="Otillar R."/>
            <person name="Lindquist E.A."/>
            <person name="Sun H."/>
            <person name="LaButti K.M."/>
            <person name="Schmutz J."/>
            <person name="Jabbour D."/>
            <person name="Luo H."/>
            <person name="Baker S.E."/>
            <person name="Pisabarro A.G."/>
            <person name="Walton J.D."/>
            <person name="Blanchette R.A."/>
            <person name="Henrissat B."/>
            <person name="Martin F."/>
            <person name="Cullen D."/>
            <person name="Hibbett D.S."/>
            <person name="Grigoriev I.V."/>
        </authorList>
    </citation>
    <scope>NUCLEOTIDE SEQUENCE [LARGE SCALE GENOMIC DNA]</scope>
    <source>
        <strain evidence="2">PC15</strain>
    </source>
</reference>
<dbReference type="OrthoDB" id="10337712at2759"/>
<protein>
    <submittedName>
        <fullName evidence="1">Uncharacterized protein</fullName>
    </submittedName>
</protein>
<evidence type="ECO:0000313" key="1">
    <source>
        <dbReference type="EMBL" id="KDQ27202.1"/>
    </source>
</evidence>
<dbReference type="EMBL" id="KL198009">
    <property type="protein sequence ID" value="KDQ27202.1"/>
    <property type="molecule type" value="Genomic_DNA"/>
</dbReference>
<proteinExistence type="predicted"/>
<evidence type="ECO:0000313" key="2">
    <source>
        <dbReference type="Proteomes" id="UP000027073"/>
    </source>
</evidence>
<dbReference type="Proteomes" id="UP000027073">
    <property type="component" value="Unassembled WGS sequence"/>
</dbReference>
<name>A0A067NSY3_PLEO1</name>
<accession>A0A067NSY3</accession>
<gene>
    <name evidence="1" type="ORF">PLEOSDRAFT_168595</name>
</gene>
<sequence>MSAEHLEPDSRVYVNTLRPPVGTSFFAFKDTQVFRNVYLGNSRFSADFVLRVNISVQAYSYASGANPNEEDFAAKGGVIHVILVLDGDMEVTSGFAVRWDFIDLEIAAPDGFRASLHQPATGRLEGDKWTYDINYEEVLPMFKNMGQEAFDFRAKFQDTYQRTKIEEKGSWDTKSCKIHLEPHPRDANIEESTHKLRTLSVFQTSELLDPIAHFNFKFHVRPTGDSRRIITNFDLLLGIFASLLGYTG</sequence>
<dbReference type="HOGENOM" id="CLU_1078159_0_0_1"/>
<dbReference type="AlphaFoldDB" id="A0A067NSY3"/>
<organism evidence="1 2">
    <name type="scientific">Pleurotus ostreatus (strain PC15)</name>
    <name type="common">Oyster mushroom</name>
    <dbReference type="NCBI Taxonomy" id="1137138"/>
    <lineage>
        <taxon>Eukaryota</taxon>
        <taxon>Fungi</taxon>
        <taxon>Dikarya</taxon>
        <taxon>Basidiomycota</taxon>
        <taxon>Agaricomycotina</taxon>
        <taxon>Agaricomycetes</taxon>
        <taxon>Agaricomycetidae</taxon>
        <taxon>Agaricales</taxon>
        <taxon>Pleurotineae</taxon>
        <taxon>Pleurotaceae</taxon>
        <taxon>Pleurotus</taxon>
    </lineage>
</organism>